<dbReference type="AlphaFoldDB" id="A0AAW9RPC9"/>
<feature type="transmembrane region" description="Helical" evidence="10">
    <location>
        <begin position="150"/>
        <end position="170"/>
    </location>
</feature>
<protein>
    <recommendedName>
        <fullName evidence="2">histidine kinase</fullName>
        <ecNumber evidence="2">2.7.13.3</ecNumber>
    </recommendedName>
</protein>
<dbReference type="PROSITE" id="PS50109">
    <property type="entry name" value="HIS_KIN"/>
    <property type="match status" value="1"/>
</dbReference>
<evidence type="ECO:0000256" key="4">
    <source>
        <dbReference type="ARBA" id="ARBA00022679"/>
    </source>
</evidence>
<dbReference type="InterPro" id="IPR005467">
    <property type="entry name" value="His_kinase_dom"/>
</dbReference>
<gene>
    <name evidence="12" type="ORF">V3328_04505</name>
</gene>
<keyword evidence="4" id="KW-0808">Transferase</keyword>
<evidence type="ECO:0000256" key="5">
    <source>
        <dbReference type="ARBA" id="ARBA00022741"/>
    </source>
</evidence>
<dbReference type="PANTHER" id="PTHR43065:SF10">
    <property type="entry name" value="PEROXIDE STRESS-ACTIVATED HISTIDINE KINASE MAK3"/>
    <property type="match status" value="1"/>
</dbReference>
<dbReference type="GO" id="GO:0000155">
    <property type="term" value="F:phosphorelay sensor kinase activity"/>
    <property type="evidence" value="ECO:0007669"/>
    <property type="project" value="InterPro"/>
</dbReference>
<evidence type="ECO:0000256" key="6">
    <source>
        <dbReference type="ARBA" id="ARBA00022777"/>
    </source>
</evidence>
<evidence type="ECO:0000256" key="10">
    <source>
        <dbReference type="SAM" id="Phobius"/>
    </source>
</evidence>
<keyword evidence="3" id="KW-0597">Phosphoprotein</keyword>
<feature type="compositionally biased region" description="Basic and acidic residues" evidence="9">
    <location>
        <begin position="1"/>
        <end position="13"/>
    </location>
</feature>
<keyword evidence="13" id="KW-1185">Reference proteome</keyword>
<comment type="catalytic activity">
    <reaction evidence="1">
        <text>ATP + protein L-histidine = ADP + protein N-phospho-L-histidine.</text>
        <dbReference type="EC" id="2.7.13.3"/>
    </reaction>
</comment>
<feature type="transmembrane region" description="Helical" evidence="10">
    <location>
        <begin position="314"/>
        <end position="337"/>
    </location>
</feature>
<dbReference type="SMART" id="SM00387">
    <property type="entry name" value="HATPase_c"/>
    <property type="match status" value="1"/>
</dbReference>
<dbReference type="InterPro" id="IPR003594">
    <property type="entry name" value="HATPase_dom"/>
</dbReference>
<feature type="transmembrane region" description="Helical" evidence="10">
    <location>
        <begin position="286"/>
        <end position="307"/>
    </location>
</feature>
<dbReference type="InterPro" id="IPR003661">
    <property type="entry name" value="HisK_dim/P_dom"/>
</dbReference>
<feature type="domain" description="Histidine kinase" evidence="11">
    <location>
        <begin position="398"/>
        <end position="612"/>
    </location>
</feature>
<reference evidence="12 13" key="1">
    <citation type="submission" date="2024-02" db="EMBL/GenBank/DDBJ databases">
        <title>Genome analysis and characterization of Microbaculum marinisediminis sp. nov., isolated from marine sediment.</title>
        <authorList>
            <person name="Du Z.-J."/>
            <person name="Ye Y.-Q."/>
            <person name="Zhang Z.-R."/>
            <person name="Yuan S.-M."/>
            <person name="Zhang X.-Y."/>
        </authorList>
    </citation>
    <scope>NUCLEOTIDE SEQUENCE [LARGE SCALE GENOMIC DNA]</scope>
    <source>
        <strain evidence="12 13">SDUM1044001</strain>
    </source>
</reference>
<dbReference type="Proteomes" id="UP001378188">
    <property type="component" value="Unassembled WGS sequence"/>
</dbReference>
<dbReference type="EMBL" id="JAZHOF010000002">
    <property type="protein sequence ID" value="MEJ8570720.1"/>
    <property type="molecule type" value="Genomic_DNA"/>
</dbReference>
<feature type="transmembrane region" description="Helical" evidence="10">
    <location>
        <begin position="116"/>
        <end position="138"/>
    </location>
</feature>
<keyword evidence="5" id="KW-0547">Nucleotide-binding</keyword>
<dbReference type="Gene3D" id="1.10.287.130">
    <property type="match status" value="1"/>
</dbReference>
<sequence length="624" mass="66993">MEQFVDFEREDASRSTGRSNRAQVSVRYGHGMIVPTGERCRLRAPCDVICTSSLRGGMRGSNISAVMSRLDGITPNRSDLVHAGGAGNERSATTGLRSDDQDLLNSSPPSTTQKKIALAMVVVMTIVVVAATPAARYVLSGTEALLPGYAAARLLVELMTAALLIAHFAAHPSPAILTLANGYLFSALLVVPWALTFPGVLEAFGLGPTDQSTAYVAAIRRIGFPLFILAYLARRSAPQLPSGTAASRILTSVLATAAAAAALSWGVIINDDQLPPLMLNERRIAAAWNIVPSVSIVLYVIALSLLWRRRTCSLDLWLAIVLGTLLAEIVLLSYISGGIRLSVGWWTGRAFGLLSASIVLVALLVESMSLYSRLARSVAAERRVRESRLSAMEAMSATVAHEVTQPVASMVTNANAALRWLDKPRPEIGEAEGALRRIVDDGHRAGEVISNIRTLFRKDARDRGPLDIRQLIEDVLSRSRREAEAARVLLRADVAPCDVVVIGNPVQLSQAISNLVANAIDATRSVAEREVVVRCDTIVPEGLTVSVEDTGPGIASDLRKRIFEPFFTTRPDGMGMGLMFSRAVVESHGGRLWVDDVVPRGAAFRFTLPVLGGIESEGRATRNG</sequence>
<dbReference type="PRINTS" id="PR00344">
    <property type="entry name" value="BCTRLSENSOR"/>
</dbReference>
<proteinExistence type="predicted"/>
<evidence type="ECO:0000256" key="1">
    <source>
        <dbReference type="ARBA" id="ARBA00000085"/>
    </source>
</evidence>
<feature type="region of interest" description="Disordered" evidence="9">
    <location>
        <begin position="78"/>
        <end position="110"/>
    </location>
</feature>
<dbReference type="GO" id="GO:0005524">
    <property type="term" value="F:ATP binding"/>
    <property type="evidence" value="ECO:0007669"/>
    <property type="project" value="UniProtKB-KW"/>
</dbReference>
<dbReference type="RefSeq" id="WP_340328466.1">
    <property type="nucleotide sequence ID" value="NZ_JAZHOF010000002.1"/>
</dbReference>
<comment type="caution">
    <text evidence="12">The sequence shown here is derived from an EMBL/GenBank/DDBJ whole genome shotgun (WGS) entry which is preliminary data.</text>
</comment>
<evidence type="ECO:0000313" key="12">
    <source>
        <dbReference type="EMBL" id="MEJ8570720.1"/>
    </source>
</evidence>
<keyword evidence="10" id="KW-0472">Membrane</keyword>
<dbReference type="InterPro" id="IPR033424">
    <property type="entry name" value="MASE4"/>
</dbReference>
<dbReference type="SUPFAM" id="SSF47384">
    <property type="entry name" value="Homodimeric domain of signal transducing histidine kinase"/>
    <property type="match status" value="1"/>
</dbReference>
<keyword evidence="6" id="KW-0418">Kinase</keyword>
<feature type="region of interest" description="Disordered" evidence="9">
    <location>
        <begin position="1"/>
        <end position="22"/>
    </location>
</feature>
<evidence type="ECO:0000256" key="7">
    <source>
        <dbReference type="ARBA" id="ARBA00022840"/>
    </source>
</evidence>
<evidence type="ECO:0000256" key="2">
    <source>
        <dbReference type="ARBA" id="ARBA00012438"/>
    </source>
</evidence>
<dbReference type="InterPro" id="IPR036890">
    <property type="entry name" value="HATPase_C_sf"/>
</dbReference>
<dbReference type="InterPro" id="IPR036097">
    <property type="entry name" value="HisK_dim/P_sf"/>
</dbReference>
<dbReference type="SMART" id="SM00388">
    <property type="entry name" value="HisKA"/>
    <property type="match status" value="1"/>
</dbReference>
<evidence type="ECO:0000313" key="13">
    <source>
        <dbReference type="Proteomes" id="UP001378188"/>
    </source>
</evidence>
<evidence type="ECO:0000256" key="9">
    <source>
        <dbReference type="SAM" id="MobiDB-lite"/>
    </source>
</evidence>
<accession>A0AAW9RPC9</accession>
<dbReference type="InterPro" id="IPR004358">
    <property type="entry name" value="Sig_transdc_His_kin-like_C"/>
</dbReference>
<evidence type="ECO:0000256" key="3">
    <source>
        <dbReference type="ARBA" id="ARBA00022553"/>
    </source>
</evidence>
<keyword evidence="8" id="KW-0902">Two-component regulatory system</keyword>
<dbReference type="EC" id="2.7.13.3" evidence="2"/>
<feature type="transmembrane region" description="Helical" evidence="10">
    <location>
        <begin position="245"/>
        <end position="266"/>
    </location>
</feature>
<feature type="transmembrane region" description="Helical" evidence="10">
    <location>
        <begin position="343"/>
        <end position="365"/>
    </location>
</feature>
<evidence type="ECO:0000256" key="8">
    <source>
        <dbReference type="ARBA" id="ARBA00023012"/>
    </source>
</evidence>
<organism evidence="12 13">
    <name type="scientific">Microbaculum marinum</name>
    <dbReference type="NCBI Taxonomy" id="1764581"/>
    <lineage>
        <taxon>Bacteria</taxon>
        <taxon>Pseudomonadati</taxon>
        <taxon>Pseudomonadota</taxon>
        <taxon>Alphaproteobacteria</taxon>
        <taxon>Hyphomicrobiales</taxon>
        <taxon>Tepidamorphaceae</taxon>
        <taxon>Microbaculum</taxon>
    </lineage>
</organism>
<feature type="transmembrane region" description="Helical" evidence="10">
    <location>
        <begin position="182"/>
        <end position="201"/>
    </location>
</feature>
<keyword evidence="7 12" id="KW-0067">ATP-binding</keyword>
<feature type="transmembrane region" description="Helical" evidence="10">
    <location>
        <begin position="213"/>
        <end position="233"/>
    </location>
</feature>
<dbReference type="Pfam" id="PF02518">
    <property type="entry name" value="HATPase_c"/>
    <property type="match status" value="1"/>
</dbReference>
<keyword evidence="10" id="KW-1133">Transmembrane helix</keyword>
<keyword evidence="10" id="KW-0812">Transmembrane</keyword>
<evidence type="ECO:0000259" key="11">
    <source>
        <dbReference type="PROSITE" id="PS50109"/>
    </source>
</evidence>
<name>A0AAW9RPC9_9HYPH</name>
<dbReference type="PANTHER" id="PTHR43065">
    <property type="entry name" value="SENSOR HISTIDINE KINASE"/>
    <property type="match status" value="1"/>
</dbReference>
<dbReference type="Pfam" id="PF17158">
    <property type="entry name" value="MASE4"/>
    <property type="match status" value="1"/>
</dbReference>
<dbReference type="Gene3D" id="3.30.565.10">
    <property type="entry name" value="Histidine kinase-like ATPase, C-terminal domain"/>
    <property type="match status" value="1"/>
</dbReference>
<dbReference type="SUPFAM" id="SSF55874">
    <property type="entry name" value="ATPase domain of HSP90 chaperone/DNA topoisomerase II/histidine kinase"/>
    <property type="match status" value="1"/>
</dbReference>